<accession>A0A077ZXV2</accession>
<proteinExistence type="predicted"/>
<sequence>MYSQIDLLIANTQSLKYYTLQDFSLILQKLNEIYEKDIIKFAATLKKNERKAYLELLDIQADEGDRISFNFSAQMRSTQMSLKTLNTNKNNKTDNNYYSINNADLSPNSSKRGRTELFDFDKAEQNKNLTKMLLNDNYTKQYPSCEIYDAQLEEKQFNSFDLSQNAVETYQEVAIEDLCIPIREQQDGKQFILSTLEI</sequence>
<dbReference type="InParanoid" id="A0A077ZXV2"/>
<reference evidence="1 2" key="1">
    <citation type="submission" date="2014-06" db="EMBL/GenBank/DDBJ databases">
        <authorList>
            <person name="Swart Estienne"/>
        </authorList>
    </citation>
    <scope>NUCLEOTIDE SEQUENCE [LARGE SCALE GENOMIC DNA]</scope>
    <source>
        <strain evidence="1 2">130c</strain>
    </source>
</reference>
<keyword evidence="2" id="KW-1185">Reference proteome</keyword>
<dbReference type="Proteomes" id="UP000039865">
    <property type="component" value="Unassembled WGS sequence"/>
</dbReference>
<protein>
    <submittedName>
        <fullName evidence="1">Uncharacterized protein</fullName>
    </submittedName>
</protein>
<dbReference type="EMBL" id="CCKQ01003292">
    <property type="protein sequence ID" value="CDW74417.1"/>
    <property type="molecule type" value="Genomic_DNA"/>
</dbReference>
<organism evidence="1 2">
    <name type="scientific">Stylonychia lemnae</name>
    <name type="common">Ciliate</name>
    <dbReference type="NCBI Taxonomy" id="5949"/>
    <lineage>
        <taxon>Eukaryota</taxon>
        <taxon>Sar</taxon>
        <taxon>Alveolata</taxon>
        <taxon>Ciliophora</taxon>
        <taxon>Intramacronucleata</taxon>
        <taxon>Spirotrichea</taxon>
        <taxon>Stichotrichia</taxon>
        <taxon>Sporadotrichida</taxon>
        <taxon>Oxytrichidae</taxon>
        <taxon>Stylonychinae</taxon>
        <taxon>Stylonychia</taxon>
    </lineage>
</organism>
<evidence type="ECO:0000313" key="1">
    <source>
        <dbReference type="EMBL" id="CDW74417.1"/>
    </source>
</evidence>
<gene>
    <name evidence="1" type="primary">Contig19067.g20215</name>
    <name evidence="1" type="ORF">STYLEM_3396</name>
</gene>
<evidence type="ECO:0000313" key="2">
    <source>
        <dbReference type="Proteomes" id="UP000039865"/>
    </source>
</evidence>
<dbReference type="AlphaFoldDB" id="A0A077ZXV2"/>
<name>A0A077ZXV2_STYLE</name>